<dbReference type="GeneID" id="83211562"/>
<organism evidence="3 4">
    <name type="scientific">Lichtheimia ornata</name>
    <dbReference type="NCBI Taxonomy" id="688661"/>
    <lineage>
        <taxon>Eukaryota</taxon>
        <taxon>Fungi</taxon>
        <taxon>Fungi incertae sedis</taxon>
        <taxon>Mucoromycota</taxon>
        <taxon>Mucoromycotina</taxon>
        <taxon>Mucoromycetes</taxon>
        <taxon>Mucorales</taxon>
        <taxon>Lichtheimiaceae</taxon>
        <taxon>Lichtheimia</taxon>
    </lineage>
</organism>
<feature type="signal peptide" evidence="2">
    <location>
        <begin position="1"/>
        <end position="23"/>
    </location>
</feature>
<evidence type="ECO:0000256" key="1">
    <source>
        <dbReference type="ARBA" id="ARBA00022729"/>
    </source>
</evidence>
<sequence length="162" mass="18072">MRFLVAFLLLVSLLLLHAKVVYTAPINNKRDQFNGFFSGRITFFHPASEGGAWGACGPHENDHSRIVALNLKQYGNEDARSKWCNKKVLIMHKGKEVEATISDACPGCADESLDATPYIFSQLGVLKTGVLKVKWCVLGTRGCKSKKKKSLHHNKKDKKKDD</sequence>
<dbReference type="Proteomes" id="UP001234581">
    <property type="component" value="Unassembled WGS sequence"/>
</dbReference>
<comment type="caution">
    <text evidence="3">The sequence shown here is derived from an EMBL/GenBank/DDBJ whole genome shotgun (WGS) entry which is preliminary data.</text>
</comment>
<protein>
    <recommendedName>
        <fullName evidence="5">RlpA-like protein double-psi beta-barrel domain-containing protein</fullName>
    </recommendedName>
</protein>
<reference evidence="3 4" key="1">
    <citation type="submission" date="2023-03" db="EMBL/GenBank/DDBJ databases">
        <title>Genome sequence of Lichtheimia ornata CBS 291.66.</title>
        <authorList>
            <person name="Mohabir J.T."/>
            <person name="Shea T.P."/>
            <person name="Kurbessoian T."/>
            <person name="Berby B."/>
            <person name="Fontaine J."/>
            <person name="Livny J."/>
            <person name="Gnirke A."/>
            <person name="Stajich J.E."/>
            <person name="Cuomo C.A."/>
        </authorList>
    </citation>
    <scope>NUCLEOTIDE SEQUENCE [LARGE SCALE GENOMIC DNA]</scope>
    <source>
        <strain evidence="3">CBS 291.66</strain>
    </source>
</reference>
<dbReference type="RefSeq" id="XP_058345200.1">
    <property type="nucleotide sequence ID" value="XM_058484212.1"/>
</dbReference>
<dbReference type="Gene3D" id="2.40.40.10">
    <property type="entry name" value="RlpA-like domain"/>
    <property type="match status" value="1"/>
</dbReference>
<evidence type="ECO:0000313" key="3">
    <source>
        <dbReference type="EMBL" id="KAJ8660287.1"/>
    </source>
</evidence>
<dbReference type="EMBL" id="JARTCD010000014">
    <property type="protein sequence ID" value="KAJ8660287.1"/>
    <property type="molecule type" value="Genomic_DNA"/>
</dbReference>
<evidence type="ECO:0008006" key="5">
    <source>
        <dbReference type="Google" id="ProtNLM"/>
    </source>
</evidence>
<keyword evidence="1 2" id="KW-0732">Signal</keyword>
<proteinExistence type="predicted"/>
<dbReference type="CDD" id="cd22191">
    <property type="entry name" value="DPBB_RlpA_EXP_N-like"/>
    <property type="match status" value="1"/>
</dbReference>
<evidence type="ECO:0000256" key="2">
    <source>
        <dbReference type="SAM" id="SignalP"/>
    </source>
</evidence>
<gene>
    <name evidence="3" type="ORF">O0I10_004149</name>
</gene>
<name>A0AAD7V9B3_9FUNG</name>
<dbReference type="InterPro" id="IPR051477">
    <property type="entry name" value="Expansin_CellWall"/>
</dbReference>
<dbReference type="AlphaFoldDB" id="A0AAD7V9B3"/>
<accession>A0AAD7V9B3</accession>
<dbReference type="PANTHER" id="PTHR31836:SF28">
    <property type="entry name" value="SRCR DOMAIN-CONTAINING PROTEIN-RELATED"/>
    <property type="match status" value="1"/>
</dbReference>
<feature type="chain" id="PRO_5042145426" description="RlpA-like protein double-psi beta-barrel domain-containing protein" evidence="2">
    <location>
        <begin position="24"/>
        <end position="162"/>
    </location>
</feature>
<keyword evidence="4" id="KW-1185">Reference proteome</keyword>
<dbReference type="InterPro" id="IPR036908">
    <property type="entry name" value="RlpA-like_sf"/>
</dbReference>
<evidence type="ECO:0000313" key="4">
    <source>
        <dbReference type="Proteomes" id="UP001234581"/>
    </source>
</evidence>
<dbReference type="PANTHER" id="PTHR31836">
    <property type="match status" value="1"/>
</dbReference>
<dbReference type="SUPFAM" id="SSF50685">
    <property type="entry name" value="Barwin-like endoglucanases"/>
    <property type="match status" value="1"/>
</dbReference>